<evidence type="ECO:0000256" key="1">
    <source>
        <dbReference type="SAM" id="MobiDB-lite"/>
    </source>
</evidence>
<organism evidence="2 3">
    <name type="scientific">Cylicostephanus goldi</name>
    <name type="common">Nematode worm</name>
    <dbReference type="NCBI Taxonomy" id="71465"/>
    <lineage>
        <taxon>Eukaryota</taxon>
        <taxon>Metazoa</taxon>
        <taxon>Ecdysozoa</taxon>
        <taxon>Nematoda</taxon>
        <taxon>Chromadorea</taxon>
        <taxon>Rhabditida</taxon>
        <taxon>Rhabditina</taxon>
        <taxon>Rhabditomorpha</taxon>
        <taxon>Strongyloidea</taxon>
        <taxon>Strongylidae</taxon>
        <taxon>Cylicostephanus</taxon>
    </lineage>
</organism>
<feature type="compositionally biased region" description="Pro residues" evidence="1">
    <location>
        <begin position="40"/>
        <end position="49"/>
    </location>
</feature>
<reference evidence="2 3" key="1">
    <citation type="submission" date="2018-11" db="EMBL/GenBank/DDBJ databases">
        <authorList>
            <consortium name="Pathogen Informatics"/>
        </authorList>
    </citation>
    <scope>NUCLEOTIDE SEQUENCE [LARGE SCALE GENOMIC DNA]</scope>
</reference>
<name>A0A3P6S1U2_CYLGO</name>
<protein>
    <submittedName>
        <fullName evidence="2">Uncharacterized protein</fullName>
    </submittedName>
</protein>
<gene>
    <name evidence="2" type="ORF">CGOC_LOCUS5298</name>
</gene>
<dbReference type="EMBL" id="UYRV01015864">
    <property type="protein sequence ID" value="VDK61420.1"/>
    <property type="molecule type" value="Genomic_DNA"/>
</dbReference>
<evidence type="ECO:0000313" key="2">
    <source>
        <dbReference type="EMBL" id="VDK61420.1"/>
    </source>
</evidence>
<sequence length="202" mass="22405">MKYSQLFITGAVVLARLGWESNIHRDALEHSIKKNEDFPPPRSSSPFQPPQIVVRSPRSRSSTEVRPLTPSRRRSSSSGLSKSSESVARTPIAVPKLRRTKSSTALFIYTEPRRISHRESEELQPRHERAVTGDSVFTSGLGSLSEESATEVVGRKPTVTLDCMVGEWESRPRTSTIVYCLNQGLVATKTNLVMQGTVSIQV</sequence>
<feature type="region of interest" description="Disordered" evidence="1">
    <location>
        <begin position="33"/>
        <end position="95"/>
    </location>
</feature>
<dbReference type="AlphaFoldDB" id="A0A3P6S1U2"/>
<dbReference type="OrthoDB" id="5849172at2759"/>
<dbReference type="Proteomes" id="UP000271889">
    <property type="component" value="Unassembled WGS sequence"/>
</dbReference>
<proteinExistence type="predicted"/>
<evidence type="ECO:0000313" key="3">
    <source>
        <dbReference type="Proteomes" id="UP000271889"/>
    </source>
</evidence>
<feature type="compositionally biased region" description="Low complexity" evidence="1">
    <location>
        <begin position="76"/>
        <end position="86"/>
    </location>
</feature>
<keyword evidence="3" id="KW-1185">Reference proteome</keyword>
<accession>A0A3P6S1U2</accession>